<evidence type="ECO:0008006" key="3">
    <source>
        <dbReference type="Google" id="ProtNLM"/>
    </source>
</evidence>
<dbReference type="GO" id="GO:0004553">
    <property type="term" value="F:hydrolase activity, hydrolyzing O-glycosyl compounds"/>
    <property type="evidence" value="ECO:0007669"/>
    <property type="project" value="TreeGrafter"/>
</dbReference>
<dbReference type="EMBL" id="BIFR01000001">
    <property type="protein sequence ID" value="GCE12646.1"/>
    <property type="molecule type" value="Genomic_DNA"/>
</dbReference>
<organism evidence="1 2">
    <name type="scientific">Tengunoibacter tsumagoiensis</name>
    <dbReference type="NCBI Taxonomy" id="2014871"/>
    <lineage>
        <taxon>Bacteria</taxon>
        <taxon>Bacillati</taxon>
        <taxon>Chloroflexota</taxon>
        <taxon>Ktedonobacteria</taxon>
        <taxon>Ktedonobacterales</taxon>
        <taxon>Dictyobacteraceae</taxon>
        <taxon>Tengunoibacter</taxon>
    </lineage>
</organism>
<gene>
    <name evidence="1" type="ORF">KTT_25050</name>
</gene>
<evidence type="ECO:0000313" key="1">
    <source>
        <dbReference type="EMBL" id="GCE12646.1"/>
    </source>
</evidence>
<dbReference type="InterPro" id="IPR051923">
    <property type="entry name" value="Glycosyl_Hydrolase_39"/>
</dbReference>
<sequence>MPNEGILLPERPLIKIPPSVAATAVSNGTATVGPSLPAIDATVTISTAAPSLQSDLTVGITHTQYSADNGNDSTAVSRARQLIQRAAPIQNQHIMGWGADDPEPSPGKYNWGSLDERVQLMQQTQGTKVLTLCCAPGWMRPAGYQNDWSNLEVAPDPSHLQDFVALVKQVVLRYADIHYFQVWNELKGMYAGSPGSDPALANENRWDYERYTTLYNAVYDVIKSVRPDAQVGGPYVVMDSDGNRSQMSNPGPDYAWGTLDQRPLDVIRYWLEHKHGADFIAIDGSSANRDKVWRSNEFDAGQKFIDVANWIRQQGSGGATLPIWWAEWYAGDPSSTVQSLAYYNALTASNEIYTLQSGVNVLFLWDPQGDMQGLSTPEGMWTDTRRSGGGQATPYFGTALAFKTYFAPGTQIYPATVSTHTISVLASATATMLVNRLGQIQHVAINGYLVTLQPYQVSLVTTASLVDKQS</sequence>
<dbReference type="InterPro" id="IPR017853">
    <property type="entry name" value="GH"/>
</dbReference>
<dbReference type="PANTHER" id="PTHR12631:SF10">
    <property type="entry name" value="BETA-XYLOSIDASE-LIKE PROTEIN-RELATED"/>
    <property type="match status" value="1"/>
</dbReference>
<protein>
    <recommendedName>
        <fullName evidence="3">Glycoside hydrolase family 42 N-terminal domain-containing protein</fullName>
    </recommendedName>
</protein>
<dbReference type="SUPFAM" id="SSF51445">
    <property type="entry name" value="(Trans)glycosidases"/>
    <property type="match status" value="1"/>
</dbReference>
<proteinExistence type="predicted"/>
<dbReference type="AlphaFoldDB" id="A0A402A0R3"/>
<accession>A0A402A0R3</accession>
<reference evidence="2" key="1">
    <citation type="submission" date="2018-12" db="EMBL/GenBank/DDBJ databases">
        <title>Tengunoibacter tsumagoiensis gen. nov., sp. nov., Dictyobacter kobayashii sp. nov., D. alpinus sp. nov., and D. joshuensis sp. nov. and description of Dictyobacteraceae fam. nov. within the order Ktedonobacterales isolated from Tengu-no-mugimeshi.</title>
        <authorList>
            <person name="Wang C.M."/>
            <person name="Zheng Y."/>
            <person name="Sakai Y."/>
            <person name="Toyoda A."/>
            <person name="Minakuchi Y."/>
            <person name="Abe K."/>
            <person name="Yokota A."/>
            <person name="Yabe S."/>
        </authorList>
    </citation>
    <scope>NUCLEOTIDE SEQUENCE [LARGE SCALE GENOMIC DNA]</scope>
    <source>
        <strain evidence="2">Uno3</strain>
    </source>
</reference>
<evidence type="ECO:0000313" key="2">
    <source>
        <dbReference type="Proteomes" id="UP000287352"/>
    </source>
</evidence>
<name>A0A402A0R3_9CHLR</name>
<keyword evidence="2" id="KW-1185">Reference proteome</keyword>
<dbReference type="Gene3D" id="3.20.20.80">
    <property type="entry name" value="Glycosidases"/>
    <property type="match status" value="1"/>
</dbReference>
<dbReference type="PANTHER" id="PTHR12631">
    <property type="entry name" value="ALPHA-L-IDURONIDASE"/>
    <property type="match status" value="1"/>
</dbReference>
<comment type="caution">
    <text evidence="1">The sequence shown here is derived from an EMBL/GenBank/DDBJ whole genome shotgun (WGS) entry which is preliminary data.</text>
</comment>
<dbReference type="Proteomes" id="UP000287352">
    <property type="component" value="Unassembled WGS sequence"/>
</dbReference>